<accession>A0A653ID86</accession>
<gene>
    <name evidence="2" type="ORF">EXIGUO9Y_30129</name>
</gene>
<keyword evidence="1" id="KW-0175">Coiled coil</keyword>
<dbReference type="RefSeq" id="WP_029330767.1">
    <property type="nucleotide sequence ID" value="NZ_LR732308.1"/>
</dbReference>
<proteinExistence type="predicted"/>
<keyword evidence="3" id="KW-1185">Reference proteome</keyword>
<reference evidence="2 3" key="1">
    <citation type="submission" date="2019-10" db="EMBL/GenBank/DDBJ databases">
        <authorList>
            <person name="Karimi E."/>
        </authorList>
    </citation>
    <scope>NUCLEOTIDE SEQUENCE [LARGE SCALE GENOMIC DNA]</scope>
    <source>
        <strain evidence="2">Exiguobacterium sp. 9Y</strain>
    </source>
</reference>
<name>A0A653ID86_9BACL</name>
<feature type="coiled-coil region" evidence="1">
    <location>
        <begin position="23"/>
        <end position="50"/>
    </location>
</feature>
<evidence type="ECO:0000256" key="1">
    <source>
        <dbReference type="SAM" id="Coils"/>
    </source>
</evidence>
<sequence>MTIFYILLAALVSYGLLLLFKQQALLKDRVTDLERQKQETEEILLRFMEQVNGLAEREEQPTAEAAPTQSSYETVVSPDVTELPQFEQAQEESAESVQPVLTDVKDQLAAGADLDQLARSLNRGTGEVALIAKLSSKTKVARR</sequence>
<protein>
    <recommendedName>
        <fullName evidence="4">DUF2802 domain-containing protein</fullName>
    </recommendedName>
</protein>
<evidence type="ECO:0000313" key="2">
    <source>
        <dbReference type="EMBL" id="VWX36897.1"/>
    </source>
</evidence>
<dbReference type="Proteomes" id="UP000439752">
    <property type="component" value="Unassembled WGS sequence"/>
</dbReference>
<organism evidence="2 3">
    <name type="scientific">Exiguobacterium oxidotolerans</name>
    <dbReference type="NCBI Taxonomy" id="223958"/>
    <lineage>
        <taxon>Bacteria</taxon>
        <taxon>Bacillati</taxon>
        <taxon>Bacillota</taxon>
        <taxon>Bacilli</taxon>
        <taxon>Bacillales</taxon>
        <taxon>Bacillales Family XII. Incertae Sedis</taxon>
        <taxon>Exiguobacterium</taxon>
    </lineage>
</organism>
<dbReference type="EMBL" id="CABWKQ010000023">
    <property type="protein sequence ID" value="VWX36897.1"/>
    <property type="molecule type" value="Genomic_DNA"/>
</dbReference>
<dbReference type="AlphaFoldDB" id="A0A653ID86"/>
<evidence type="ECO:0008006" key="4">
    <source>
        <dbReference type="Google" id="ProtNLM"/>
    </source>
</evidence>
<evidence type="ECO:0000313" key="3">
    <source>
        <dbReference type="Proteomes" id="UP000439752"/>
    </source>
</evidence>